<feature type="compositionally biased region" description="Basic and acidic residues" evidence="2">
    <location>
        <begin position="76"/>
        <end position="86"/>
    </location>
</feature>
<dbReference type="PANTHER" id="PTHR48027">
    <property type="entry name" value="HETEROGENEOUS NUCLEAR RIBONUCLEOPROTEIN 87F-RELATED"/>
    <property type="match status" value="1"/>
</dbReference>
<reference evidence="4 5" key="1">
    <citation type="journal article" date="2016" name="Nat. Commun.">
        <title>Thousands of microbial genomes shed light on interconnected biogeochemical processes in an aquifer system.</title>
        <authorList>
            <person name="Anantharaman K."/>
            <person name="Brown C.T."/>
            <person name="Hug L.A."/>
            <person name="Sharon I."/>
            <person name="Castelle C.J."/>
            <person name="Probst A.J."/>
            <person name="Thomas B.C."/>
            <person name="Singh A."/>
            <person name="Wilkins M.J."/>
            <person name="Karaoz U."/>
            <person name="Brodie E.L."/>
            <person name="Williams K.H."/>
            <person name="Hubbard S.S."/>
            <person name="Banfield J.F."/>
        </authorList>
    </citation>
    <scope>NUCLEOTIDE SEQUENCE [LARGE SCALE GENOMIC DNA]</scope>
</reference>
<sequence>MATKLYVGGLPYSTQEDALRDLFAQAGAVVSAVIIMDKMSGRSKGFGFVEMSTAEDAQKAISMFNDQEFEGRKLTVNEARPMEARTPRTGGNDRGGYGGGGGRREY</sequence>
<dbReference type="Gene3D" id="3.30.70.330">
    <property type="match status" value="1"/>
</dbReference>
<dbReference type="Proteomes" id="UP000176881">
    <property type="component" value="Unassembled WGS sequence"/>
</dbReference>
<feature type="domain" description="RRM" evidence="3">
    <location>
        <begin position="3"/>
        <end position="81"/>
    </location>
</feature>
<evidence type="ECO:0000313" key="4">
    <source>
        <dbReference type="EMBL" id="OHA43744.1"/>
    </source>
</evidence>
<evidence type="ECO:0000256" key="1">
    <source>
        <dbReference type="ARBA" id="ARBA00022884"/>
    </source>
</evidence>
<dbReference type="PROSITE" id="PS50102">
    <property type="entry name" value="RRM"/>
    <property type="match status" value="1"/>
</dbReference>
<organism evidence="4 5">
    <name type="scientific">Candidatus Taylorbacteria bacterium RIFCSPLOWO2_12_FULL_47_20</name>
    <dbReference type="NCBI Taxonomy" id="1802335"/>
    <lineage>
        <taxon>Bacteria</taxon>
        <taxon>Candidatus Tayloriibacteriota</taxon>
    </lineage>
</organism>
<comment type="caution">
    <text evidence="4">The sequence shown here is derived from an EMBL/GenBank/DDBJ whole genome shotgun (WGS) entry which is preliminary data.</text>
</comment>
<accession>A0A1G2P5X4</accession>
<dbReference type="AlphaFoldDB" id="A0A1G2P5X4"/>
<evidence type="ECO:0000259" key="3">
    <source>
        <dbReference type="PROSITE" id="PS50102"/>
    </source>
</evidence>
<dbReference type="InterPro" id="IPR035979">
    <property type="entry name" value="RBD_domain_sf"/>
</dbReference>
<dbReference type="InterPro" id="IPR012677">
    <property type="entry name" value="Nucleotide-bd_a/b_plait_sf"/>
</dbReference>
<name>A0A1G2P5X4_9BACT</name>
<evidence type="ECO:0000313" key="5">
    <source>
        <dbReference type="Proteomes" id="UP000176881"/>
    </source>
</evidence>
<dbReference type="InterPro" id="IPR048289">
    <property type="entry name" value="RRM2_NsCP33-like"/>
</dbReference>
<feature type="region of interest" description="Disordered" evidence="2">
    <location>
        <begin position="76"/>
        <end position="106"/>
    </location>
</feature>
<dbReference type="STRING" id="1802335.A3G59_01690"/>
<protein>
    <recommendedName>
        <fullName evidence="3">RRM domain-containing protein</fullName>
    </recommendedName>
</protein>
<dbReference type="CDD" id="cd21608">
    <property type="entry name" value="RRM2_NsCP33_like"/>
    <property type="match status" value="1"/>
</dbReference>
<dbReference type="Pfam" id="PF00076">
    <property type="entry name" value="RRM_1"/>
    <property type="match status" value="1"/>
</dbReference>
<dbReference type="EMBL" id="MHSN01000043">
    <property type="protein sequence ID" value="OHA43744.1"/>
    <property type="molecule type" value="Genomic_DNA"/>
</dbReference>
<dbReference type="SMART" id="SM00360">
    <property type="entry name" value="RRM"/>
    <property type="match status" value="1"/>
</dbReference>
<evidence type="ECO:0000256" key="2">
    <source>
        <dbReference type="SAM" id="MobiDB-lite"/>
    </source>
</evidence>
<proteinExistence type="predicted"/>
<keyword evidence="1" id="KW-0694">RNA-binding</keyword>
<dbReference type="InterPro" id="IPR052462">
    <property type="entry name" value="SLIRP/GR-RBP-like"/>
</dbReference>
<gene>
    <name evidence="4" type="ORF">A3G59_01690</name>
</gene>
<dbReference type="SUPFAM" id="SSF54928">
    <property type="entry name" value="RNA-binding domain, RBD"/>
    <property type="match status" value="1"/>
</dbReference>
<feature type="compositionally biased region" description="Gly residues" evidence="2">
    <location>
        <begin position="92"/>
        <end position="106"/>
    </location>
</feature>
<dbReference type="InterPro" id="IPR000504">
    <property type="entry name" value="RRM_dom"/>
</dbReference>
<dbReference type="GO" id="GO:0003723">
    <property type="term" value="F:RNA binding"/>
    <property type="evidence" value="ECO:0007669"/>
    <property type="project" value="UniProtKB-KW"/>
</dbReference>